<dbReference type="RefSeq" id="WP_078218631.1">
    <property type="nucleotide sequence ID" value="NZ_MUXZ01000018.1"/>
</dbReference>
<dbReference type="Pfam" id="PF00565">
    <property type="entry name" value="SNase"/>
    <property type="match status" value="1"/>
</dbReference>
<dbReference type="AlphaFoldDB" id="A0A1V4B0R1"/>
<evidence type="ECO:0000313" key="7">
    <source>
        <dbReference type="Proteomes" id="UP000254329"/>
    </source>
</evidence>
<dbReference type="InterPro" id="IPR002071">
    <property type="entry name" value="Thermonucl_AS"/>
</dbReference>
<dbReference type="InterPro" id="IPR016071">
    <property type="entry name" value="Staphylococal_nuclease_OB-fold"/>
</dbReference>
<accession>A0A1V4B0R1</accession>
<protein>
    <submittedName>
        <fullName evidence="5">Nuclease</fullName>
        <ecNumber evidence="5">3.1.31.-</ecNumber>
    </submittedName>
</protein>
<evidence type="ECO:0000256" key="3">
    <source>
        <dbReference type="ARBA" id="ARBA00022801"/>
    </source>
</evidence>
<organism evidence="5 7">
    <name type="scientific">Canicola haemoglobinophilus</name>
    <dbReference type="NCBI Taxonomy" id="733"/>
    <lineage>
        <taxon>Bacteria</taxon>
        <taxon>Pseudomonadati</taxon>
        <taxon>Pseudomonadota</taxon>
        <taxon>Gammaproteobacteria</taxon>
        <taxon>Pasteurellales</taxon>
        <taxon>Pasteurellaceae</taxon>
        <taxon>Canicola</taxon>
    </lineage>
</organism>
<dbReference type="STRING" id="733.B0186_06865"/>
<proteinExistence type="predicted"/>
<dbReference type="CDD" id="cd00175">
    <property type="entry name" value="SNc"/>
    <property type="match status" value="1"/>
</dbReference>
<evidence type="ECO:0000313" key="8">
    <source>
        <dbReference type="Proteomes" id="UP000254496"/>
    </source>
</evidence>
<dbReference type="EMBL" id="UGHF01000001">
    <property type="protein sequence ID" value="STO60823.1"/>
    <property type="molecule type" value="Genomic_DNA"/>
</dbReference>
<dbReference type="Gene3D" id="2.40.50.90">
    <property type="match status" value="1"/>
</dbReference>
<evidence type="ECO:0000256" key="2">
    <source>
        <dbReference type="ARBA" id="ARBA00022759"/>
    </source>
</evidence>
<keyword evidence="2" id="KW-0255">Endonuclease</keyword>
<dbReference type="SMART" id="SM00318">
    <property type="entry name" value="SNc"/>
    <property type="match status" value="1"/>
</dbReference>
<dbReference type="PROSITE" id="PS50830">
    <property type="entry name" value="TNASE_3"/>
    <property type="match status" value="1"/>
</dbReference>
<dbReference type="InterPro" id="IPR035437">
    <property type="entry name" value="SNase_OB-fold_sf"/>
</dbReference>
<feature type="domain" description="TNase-like" evidence="4">
    <location>
        <begin position="23"/>
        <end position="145"/>
    </location>
</feature>
<dbReference type="SUPFAM" id="SSF50199">
    <property type="entry name" value="Staphylococcal nuclease"/>
    <property type="match status" value="1"/>
</dbReference>
<evidence type="ECO:0000256" key="1">
    <source>
        <dbReference type="ARBA" id="ARBA00022722"/>
    </source>
</evidence>
<dbReference type="PROSITE" id="PS01123">
    <property type="entry name" value="TNASE_1"/>
    <property type="match status" value="1"/>
</dbReference>
<dbReference type="GO" id="GO:0003676">
    <property type="term" value="F:nucleic acid binding"/>
    <property type="evidence" value="ECO:0007669"/>
    <property type="project" value="InterPro"/>
</dbReference>
<dbReference type="Proteomes" id="UP000254496">
    <property type="component" value="Unassembled WGS sequence"/>
</dbReference>
<keyword evidence="1" id="KW-0540">Nuclease</keyword>
<dbReference type="Proteomes" id="UP000254329">
    <property type="component" value="Unassembled WGS sequence"/>
</dbReference>
<dbReference type="OrthoDB" id="9805504at2"/>
<name>A0A1V4B0R1_9PAST</name>
<sequence length="167" mass="19635">MWKKILFILFFCTISYVSAKDIRIIPCYVISISDGDTLNCLLSNNKKVKVRLQEIDAPEKKQAFGKKARQHLAKLVYKKDVILHVSGYDRYQRILATVYNLQGQNINLAMVKSGFAWAYQQYLKDPTYLKAQQYAQSQKLGLWRDPNPTAPHIWRQQRKNRNKSYEF</sequence>
<reference evidence="7 8" key="1">
    <citation type="submission" date="2018-06" db="EMBL/GenBank/DDBJ databases">
        <authorList>
            <consortium name="Pathogen Informatics"/>
            <person name="Doyle S."/>
        </authorList>
    </citation>
    <scope>NUCLEOTIDE SEQUENCE [LARGE SCALE GENOMIC DNA]</scope>
    <source>
        <strain evidence="5 7">NCTC1659</strain>
        <strain evidence="6 8">NCTC8540</strain>
    </source>
</reference>
<dbReference type="PANTHER" id="PTHR12302">
    <property type="entry name" value="EBNA2 BINDING PROTEIN P100"/>
    <property type="match status" value="1"/>
</dbReference>
<evidence type="ECO:0000313" key="5">
    <source>
        <dbReference type="EMBL" id="STO60823.1"/>
    </source>
</evidence>
<dbReference type="PROSITE" id="PS01284">
    <property type="entry name" value="TNASE_2"/>
    <property type="match status" value="1"/>
</dbReference>
<dbReference type="GO" id="GO:0016787">
    <property type="term" value="F:hydrolase activity"/>
    <property type="evidence" value="ECO:0007669"/>
    <property type="project" value="UniProtKB-KW"/>
</dbReference>
<dbReference type="EMBL" id="UGHJ01000001">
    <property type="protein sequence ID" value="STO68279.1"/>
    <property type="molecule type" value="Genomic_DNA"/>
</dbReference>
<evidence type="ECO:0000259" key="4">
    <source>
        <dbReference type="PROSITE" id="PS50830"/>
    </source>
</evidence>
<gene>
    <name evidence="5" type="primary">yhcR</name>
    <name evidence="5" type="ORF">NCTC1659_02124</name>
    <name evidence="6" type="ORF">NCTC8540_00768</name>
</gene>
<keyword evidence="7" id="KW-1185">Reference proteome</keyword>
<dbReference type="PANTHER" id="PTHR12302:SF3">
    <property type="entry name" value="SERINE_THREONINE-PROTEIN KINASE 31"/>
    <property type="match status" value="1"/>
</dbReference>
<dbReference type="EC" id="3.1.31.-" evidence="5"/>
<dbReference type="GO" id="GO:0004519">
    <property type="term" value="F:endonuclease activity"/>
    <property type="evidence" value="ECO:0007669"/>
    <property type="project" value="UniProtKB-KW"/>
</dbReference>
<evidence type="ECO:0000313" key="6">
    <source>
        <dbReference type="EMBL" id="STO68279.1"/>
    </source>
</evidence>
<keyword evidence="3 5" id="KW-0378">Hydrolase</keyword>